<dbReference type="GO" id="GO:0005615">
    <property type="term" value="C:extracellular space"/>
    <property type="evidence" value="ECO:0007669"/>
    <property type="project" value="TreeGrafter"/>
</dbReference>
<organism evidence="3 4">
    <name type="scientific">Aquilegia coerulea</name>
    <name type="common">Rocky mountain columbine</name>
    <dbReference type="NCBI Taxonomy" id="218851"/>
    <lineage>
        <taxon>Eukaryota</taxon>
        <taxon>Viridiplantae</taxon>
        <taxon>Streptophyta</taxon>
        <taxon>Embryophyta</taxon>
        <taxon>Tracheophyta</taxon>
        <taxon>Spermatophyta</taxon>
        <taxon>Magnoliopsida</taxon>
        <taxon>Ranunculales</taxon>
        <taxon>Ranunculaceae</taxon>
        <taxon>Thalictroideae</taxon>
        <taxon>Aquilegia</taxon>
    </lineage>
</organism>
<dbReference type="GO" id="GO:0042277">
    <property type="term" value="F:peptide binding"/>
    <property type="evidence" value="ECO:0007669"/>
    <property type="project" value="TreeGrafter"/>
</dbReference>
<evidence type="ECO:0000259" key="2">
    <source>
        <dbReference type="Pfam" id="PF11838"/>
    </source>
</evidence>
<dbReference type="GO" id="GO:0070006">
    <property type="term" value="F:metalloaminopeptidase activity"/>
    <property type="evidence" value="ECO:0007669"/>
    <property type="project" value="TreeGrafter"/>
</dbReference>
<dbReference type="InParanoid" id="A0A2G5DHF7"/>
<feature type="domain" description="ERAP1-like C-terminal" evidence="2">
    <location>
        <begin position="5"/>
        <end position="112"/>
    </location>
</feature>
<dbReference type="Pfam" id="PF11838">
    <property type="entry name" value="ERAP1_C"/>
    <property type="match status" value="1"/>
</dbReference>
<name>A0A2G5DHF7_AQUCA</name>
<dbReference type="GO" id="GO:0043171">
    <property type="term" value="P:peptide catabolic process"/>
    <property type="evidence" value="ECO:0007669"/>
    <property type="project" value="TreeGrafter"/>
</dbReference>
<reference evidence="3 4" key="1">
    <citation type="submission" date="2017-09" db="EMBL/GenBank/DDBJ databases">
        <title>WGS assembly of Aquilegia coerulea Goldsmith.</title>
        <authorList>
            <person name="Hodges S."/>
            <person name="Kramer E."/>
            <person name="Nordborg M."/>
            <person name="Tomkins J."/>
            <person name="Borevitz J."/>
            <person name="Derieg N."/>
            <person name="Yan J."/>
            <person name="Mihaltcheva S."/>
            <person name="Hayes R.D."/>
            <person name="Rokhsar D."/>
        </authorList>
    </citation>
    <scope>NUCLEOTIDE SEQUENCE [LARGE SCALE GENOMIC DNA]</scope>
    <source>
        <strain evidence="4">cv. Goldsmith</strain>
    </source>
</reference>
<sequence>MFCQGSLTSCPDADIVLEALNFLLSSEVRSQDAVYGLGVSREGREIAWRWLKDKWDHIMKIYGSGYLLTRFVSAVVSPFSSEEKAAEVEEFFASRAKPSIARTLKQSLERVHINANWVKSIREEKHLAEVVKELAYRKY</sequence>
<dbReference type="EMBL" id="KZ305037">
    <property type="protein sequence ID" value="PIA42940.1"/>
    <property type="molecule type" value="Genomic_DNA"/>
</dbReference>
<dbReference type="InterPro" id="IPR050344">
    <property type="entry name" value="Peptidase_M1_aminopeptidases"/>
</dbReference>
<evidence type="ECO:0000256" key="1">
    <source>
        <dbReference type="ARBA" id="ARBA00010136"/>
    </source>
</evidence>
<evidence type="ECO:0000313" key="3">
    <source>
        <dbReference type="EMBL" id="PIA42940.1"/>
    </source>
</evidence>
<dbReference type="InterPro" id="IPR024571">
    <property type="entry name" value="ERAP1-like_C_dom"/>
</dbReference>
<protein>
    <recommendedName>
        <fullName evidence="2">ERAP1-like C-terminal domain-containing protein</fullName>
    </recommendedName>
</protein>
<comment type="similarity">
    <text evidence="1">Belongs to the peptidase M1 family.</text>
</comment>
<dbReference type="Proteomes" id="UP000230069">
    <property type="component" value="Unassembled WGS sequence"/>
</dbReference>
<evidence type="ECO:0000313" key="4">
    <source>
        <dbReference type="Proteomes" id="UP000230069"/>
    </source>
</evidence>
<dbReference type="PANTHER" id="PTHR11533:SF174">
    <property type="entry name" value="PUROMYCIN-SENSITIVE AMINOPEPTIDASE-RELATED"/>
    <property type="match status" value="1"/>
</dbReference>
<dbReference type="GO" id="GO:0005737">
    <property type="term" value="C:cytoplasm"/>
    <property type="evidence" value="ECO:0007669"/>
    <property type="project" value="TreeGrafter"/>
</dbReference>
<dbReference type="PANTHER" id="PTHR11533">
    <property type="entry name" value="PROTEASE M1 ZINC METALLOPROTEASE"/>
    <property type="match status" value="1"/>
</dbReference>
<keyword evidence="4" id="KW-1185">Reference proteome</keyword>
<dbReference type="GO" id="GO:0006508">
    <property type="term" value="P:proteolysis"/>
    <property type="evidence" value="ECO:0007669"/>
    <property type="project" value="TreeGrafter"/>
</dbReference>
<gene>
    <name evidence="3" type="ORF">AQUCO_02000413v1</name>
</gene>
<accession>A0A2G5DHF7</accession>
<dbReference type="GO" id="GO:0008270">
    <property type="term" value="F:zinc ion binding"/>
    <property type="evidence" value="ECO:0007669"/>
    <property type="project" value="TreeGrafter"/>
</dbReference>
<dbReference type="AlphaFoldDB" id="A0A2G5DHF7"/>
<dbReference type="GO" id="GO:0016020">
    <property type="term" value="C:membrane"/>
    <property type="evidence" value="ECO:0007669"/>
    <property type="project" value="TreeGrafter"/>
</dbReference>
<dbReference type="Gene3D" id="1.25.50.20">
    <property type="match status" value="1"/>
</dbReference>
<dbReference type="STRING" id="218851.A0A2G5DHF7"/>
<dbReference type="OrthoDB" id="10031169at2759"/>
<proteinExistence type="inferred from homology"/>